<name>A0A818Y3D1_9BILA</name>
<dbReference type="InterPro" id="IPR002110">
    <property type="entry name" value="Ankyrin_rpt"/>
</dbReference>
<sequence>MTTKSTCEFNRLMYLLDTNNIEQARLLLKQQSLLIRNNLFDKFDNNDNTLLHRYILRNQEDAVHLLLEYGASVYSLNKYGWLPIHLAAYYGQNRTIYFNLNILFNMNLR</sequence>
<protein>
    <submittedName>
        <fullName evidence="2">Uncharacterized protein</fullName>
    </submittedName>
</protein>
<dbReference type="Pfam" id="PF13637">
    <property type="entry name" value="Ank_4"/>
    <property type="match status" value="1"/>
</dbReference>
<dbReference type="PROSITE" id="PS50088">
    <property type="entry name" value="ANK_REPEAT"/>
    <property type="match status" value="1"/>
</dbReference>
<dbReference type="AlphaFoldDB" id="A0A818Y3D1"/>
<comment type="caution">
    <text evidence="2">The sequence shown here is derived from an EMBL/GenBank/DDBJ whole genome shotgun (WGS) entry which is preliminary data.</text>
</comment>
<proteinExistence type="predicted"/>
<keyword evidence="1" id="KW-0040">ANK repeat</keyword>
<reference evidence="2" key="1">
    <citation type="submission" date="2021-02" db="EMBL/GenBank/DDBJ databases">
        <authorList>
            <person name="Nowell W R."/>
        </authorList>
    </citation>
    <scope>NUCLEOTIDE SEQUENCE</scope>
</reference>
<organism evidence="2 3">
    <name type="scientific">Rotaria sordida</name>
    <dbReference type="NCBI Taxonomy" id="392033"/>
    <lineage>
        <taxon>Eukaryota</taxon>
        <taxon>Metazoa</taxon>
        <taxon>Spiralia</taxon>
        <taxon>Gnathifera</taxon>
        <taxon>Rotifera</taxon>
        <taxon>Eurotatoria</taxon>
        <taxon>Bdelloidea</taxon>
        <taxon>Philodinida</taxon>
        <taxon>Philodinidae</taxon>
        <taxon>Rotaria</taxon>
    </lineage>
</organism>
<dbReference type="EMBL" id="CAJOAX010001844">
    <property type="protein sequence ID" value="CAF3750157.1"/>
    <property type="molecule type" value="Genomic_DNA"/>
</dbReference>
<feature type="repeat" description="ANK" evidence="1">
    <location>
        <begin position="46"/>
        <end position="78"/>
    </location>
</feature>
<dbReference type="SUPFAM" id="SSF48403">
    <property type="entry name" value="Ankyrin repeat"/>
    <property type="match status" value="1"/>
</dbReference>
<gene>
    <name evidence="2" type="ORF">OTI717_LOCUS15532</name>
</gene>
<dbReference type="InterPro" id="IPR036770">
    <property type="entry name" value="Ankyrin_rpt-contain_sf"/>
</dbReference>
<evidence type="ECO:0000313" key="2">
    <source>
        <dbReference type="EMBL" id="CAF3750157.1"/>
    </source>
</evidence>
<dbReference type="Proteomes" id="UP000663823">
    <property type="component" value="Unassembled WGS sequence"/>
</dbReference>
<accession>A0A818Y3D1</accession>
<dbReference type="Gene3D" id="1.25.40.20">
    <property type="entry name" value="Ankyrin repeat-containing domain"/>
    <property type="match status" value="1"/>
</dbReference>
<dbReference type="SMART" id="SM00248">
    <property type="entry name" value="ANK"/>
    <property type="match status" value="3"/>
</dbReference>
<evidence type="ECO:0000256" key="1">
    <source>
        <dbReference type="PROSITE-ProRule" id="PRU00023"/>
    </source>
</evidence>
<evidence type="ECO:0000313" key="3">
    <source>
        <dbReference type="Proteomes" id="UP000663823"/>
    </source>
</evidence>